<dbReference type="EC" id="4.2.1.6" evidence="3"/>
<dbReference type="SUPFAM" id="SSF54826">
    <property type="entry name" value="Enolase N-terminal domain-like"/>
    <property type="match status" value="1"/>
</dbReference>
<dbReference type="GO" id="GO:0008869">
    <property type="term" value="F:galactonate dehydratase activity"/>
    <property type="evidence" value="ECO:0007669"/>
    <property type="project" value="UniProtKB-EC"/>
</dbReference>
<protein>
    <submittedName>
        <fullName evidence="3">Galactonate dehydratase</fullName>
        <ecNumber evidence="3">4.2.1.6</ecNumber>
    </submittedName>
</protein>
<dbReference type="PROSITE" id="PS00908">
    <property type="entry name" value="MR_MLE_1"/>
    <property type="match status" value="1"/>
</dbReference>
<accession>A0A7Y9JMI2</accession>
<gene>
    <name evidence="3" type="ORF">BKA02_001455</name>
</gene>
<feature type="domain" description="Mandelate racemase/muconate lactonizing enzyme C-terminal" evidence="2">
    <location>
        <begin position="139"/>
        <end position="244"/>
    </location>
</feature>
<name>A0A7Y9JMI2_9MICO</name>
<dbReference type="Proteomes" id="UP000552045">
    <property type="component" value="Unassembled WGS sequence"/>
</dbReference>
<keyword evidence="1 3" id="KW-0456">Lyase</keyword>
<evidence type="ECO:0000256" key="1">
    <source>
        <dbReference type="ARBA" id="ARBA00023239"/>
    </source>
</evidence>
<dbReference type="InterPro" id="IPR034593">
    <property type="entry name" value="DgoD-like"/>
</dbReference>
<evidence type="ECO:0000313" key="3">
    <source>
        <dbReference type="EMBL" id="NYD54400.1"/>
    </source>
</evidence>
<dbReference type="SUPFAM" id="SSF51604">
    <property type="entry name" value="Enolase C-terminal domain-like"/>
    <property type="match status" value="1"/>
</dbReference>
<evidence type="ECO:0000313" key="4">
    <source>
        <dbReference type="Proteomes" id="UP000552045"/>
    </source>
</evidence>
<dbReference type="SFLD" id="SFLDS00001">
    <property type="entry name" value="Enolase"/>
    <property type="match status" value="1"/>
</dbReference>
<dbReference type="AlphaFoldDB" id="A0A7Y9JMI2"/>
<dbReference type="Gene3D" id="3.30.390.10">
    <property type="entry name" value="Enolase-like, N-terminal domain"/>
    <property type="match status" value="1"/>
</dbReference>
<dbReference type="SFLD" id="SFLDG00179">
    <property type="entry name" value="mandelate_racemase"/>
    <property type="match status" value="1"/>
</dbReference>
<dbReference type="EMBL" id="JACCBH010000001">
    <property type="protein sequence ID" value="NYD54400.1"/>
    <property type="molecule type" value="Genomic_DNA"/>
</dbReference>
<comment type="caution">
    <text evidence="3">The sequence shown here is derived from an EMBL/GenBank/DDBJ whole genome shotgun (WGS) entry which is preliminary data.</text>
</comment>
<organism evidence="3 4">
    <name type="scientific">Microbacterium pseudoresistens</name>
    <dbReference type="NCBI Taxonomy" id="640634"/>
    <lineage>
        <taxon>Bacteria</taxon>
        <taxon>Bacillati</taxon>
        <taxon>Actinomycetota</taxon>
        <taxon>Actinomycetes</taxon>
        <taxon>Micrococcales</taxon>
        <taxon>Microbacteriaceae</taxon>
        <taxon>Microbacterium</taxon>
    </lineage>
</organism>
<evidence type="ECO:0000259" key="2">
    <source>
        <dbReference type="SMART" id="SM00922"/>
    </source>
</evidence>
<sequence length="387" mass="42018">MRIKDIETIVVGAPTPGNGRLSNRNYIFVLVHTDDGITGLGEATLEGHDRSVLGAIEDLRSLVIGEDPARISYITQKLRRQKFWGGGVIKGSAIAGIELALWDIAGRRAQLPVHALIGGAIRDRIRVYANGWTGGALDKEQIKDGAQRAYERGYRAFKFSTAVASEPVRDAEITRLIVTMAETIREAVGPDSAIMLDGHGRYDRHLAVQIARGLADVDLLFFEEPVQPHRVDDMAAVAGQAPMPIAAGERLTTKEEVLPYLTASALAVVQPDLAHCHGFAEARDIAALADAFGSWAAPHAPMSPLVAVASLHLDATLPNFLIQERLLLDDWRDRVILPPLEVSDGYIDVPSGPGWGIELDMNLCRSKPEIVVEMPQLTRADGSVADW</sequence>
<dbReference type="GO" id="GO:0009063">
    <property type="term" value="P:amino acid catabolic process"/>
    <property type="evidence" value="ECO:0007669"/>
    <property type="project" value="InterPro"/>
</dbReference>
<dbReference type="InterPro" id="IPR029065">
    <property type="entry name" value="Enolase_C-like"/>
</dbReference>
<dbReference type="SMART" id="SM00922">
    <property type="entry name" value="MR_MLE"/>
    <property type="match status" value="1"/>
</dbReference>
<dbReference type="Pfam" id="PF13378">
    <property type="entry name" value="MR_MLE_C"/>
    <property type="match status" value="1"/>
</dbReference>
<dbReference type="PANTHER" id="PTHR48080">
    <property type="entry name" value="D-GALACTONATE DEHYDRATASE-RELATED"/>
    <property type="match status" value="1"/>
</dbReference>
<dbReference type="Gene3D" id="3.20.20.120">
    <property type="entry name" value="Enolase-like C-terminal domain"/>
    <property type="match status" value="1"/>
</dbReference>
<dbReference type="InterPro" id="IPR013341">
    <property type="entry name" value="Mandelate_racemase_N_dom"/>
</dbReference>
<keyword evidence="4" id="KW-1185">Reference proteome</keyword>
<dbReference type="RefSeq" id="WP_179432690.1">
    <property type="nucleotide sequence ID" value="NZ_BAABLC010000001.1"/>
</dbReference>
<reference evidence="3 4" key="1">
    <citation type="submission" date="2020-07" db="EMBL/GenBank/DDBJ databases">
        <title>Sequencing the genomes of 1000 actinobacteria strains.</title>
        <authorList>
            <person name="Klenk H.-P."/>
        </authorList>
    </citation>
    <scope>NUCLEOTIDE SEQUENCE [LARGE SCALE GENOMIC DNA]</scope>
    <source>
        <strain evidence="3 4">DSM 22185</strain>
    </source>
</reference>
<dbReference type="PANTHER" id="PTHR48080:SF2">
    <property type="entry name" value="D-GALACTONATE DEHYDRATASE"/>
    <property type="match status" value="1"/>
</dbReference>
<dbReference type="CDD" id="cd03316">
    <property type="entry name" value="MR_like"/>
    <property type="match status" value="1"/>
</dbReference>
<proteinExistence type="predicted"/>
<dbReference type="InterPro" id="IPR029017">
    <property type="entry name" value="Enolase-like_N"/>
</dbReference>
<dbReference type="Pfam" id="PF02746">
    <property type="entry name" value="MR_MLE_N"/>
    <property type="match status" value="1"/>
</dbReference>
<dbReference type="InterPro" id="IPR036849">
    <property type="entry name" value="Enolase-like_C_sf"/>
</dbReference>
<dbReference type="InterPro" id="IPR013342">
    <property type="entry name" value="Mandelate_racemase_C"/>
</dbReference>
<dbReference type="InterPro" id="IPR018110">
    <property type="entry name" value="Mandel_Rmase/mucon_lact_enz_CS"/>
</dbReference>